<sequence>MRRVLDCLMISSRRFLIIDLLRNKQDGQEGLAYVYKTLMNSLIGSYRQGASSVTEICDRDRYRFAMMGLFKQIC</sequence>
<gene>
    <name evidence="1" type="ORF">AEK19_MT0995</name>
</gene>
<organism evidence="1">
    <name type="scientific">Utricularia reniformis</name>
    <dbReference type="NCBI Taxonomy" id="192314"/>
    <lineage>
        <taxon>Eukaryota</taxon>
        <taxon>Viridiplantae</taxon>
        <taxon>Streptophyta</taxon>
        <taxon>Embryophyta</taxon>
        <taxon>Tracheophyta</taxon>
        <taxon>Spermatophyta</taxon>
        <taxon>Magnoliopsida</taxon>
        <taxon>eudicotyledons</taxon>
        <taxon>Gunneridae</taxon>
        <taxon>Pentapetalae</taxon>
        <taxon>asterids</taxon>
        <taxon>lamiids</taxon>
        <taxon>Lamiales</taxon>
        <taxon>Lentibulariaceae</taxon>
        <taxon>Utricularia</taxon>
    </lineage>
</organism>
<evidence type="ECO:0000313" key="1">
    <source>
        <dbReference type="EMBL" id="ART31219.1"/>
    </source>
</evidence>
<dbReference type="EMBL" id="KY774314">
    <property type="protein sequence ID" value="ART31219.1"/>
    <property type="molecule type" value="Genomic_DNA"/>
</dbReference>
<reference evidence="1" key="1">
    <citation type="submission" date="2017-03" db="EMBL/GenBank/DDBJ databases">
        <title>The mitochondrial genome of the carnivorous plant Utricularia reniformis (Lentibulariaceae): structure, comparative analysis and evolutionary landmarks.</title>
        <authorList>
            <person name="Silva S.R."/>
            <person name="Alvarenga D.O."/>
            <person name="Michael T.P."/>
            <person name="Miranda V.F.O."/>
            <person name="Varani A.M."/>
        </authorList>
    </citation>
    <scope>NUCLEOTIDE SEQUENCE</scope>
</reference>
<proteinExistence type="predicted"/>
<accession>A0A1Y0B1I9</accession>
<dbReference type="AlphaFoldDB" id="A0A1Y0B1I9"/>
<keyword evidence="1" id="KW-0496">Mitochondrion</keyword>
<geneLocation type="mitochondrion" evidence="1"/>
<name>A0A1Y0B1I9_9LAMI</name>
<protein>
    <submittedName>
        <fullName evidence="1">Uncharacterized protein</fullName>
    </submittedName>
</protein>